<evidence type="ECO:0000313" key="1">
    <source>
        <dbReference type="EMBL" id="KAI5677918.1"/>
    </source>
</evidence>
<keyword evidence="2" id="KW-1185">Reference proteome</keyword>
<accession>A0ACC0BYZ2</accession>
<sequence length="206" mass="22575">MNGLIRSEDDDSLCCDSSSIEFHQGSILGLYEALVGKPYVCNMVADFVVICISFEVKEIVPLIESSGGAKHLFWKESAIVMIKLLAPQIFEKMSMQEMRDLVSRSPIYMFPDQESMEISHHSIAFLLEGSLKTQETEEIITSPTVLLQPTGGQNLSGMTGPSGASSSHSGLRYIVVRTARILILDYPQAAVGEVLSGHSTKFESVK</sequence>
<evidence type="ECO:0000313" key="2">
    <source>
        <dbReference type="Proteomes" id="UP001060085"/>
    </source>
</evidence>
<name>A0ACC0BYZ2_CATRO</name>
<proteinExistence type="predicted"/>
<dbReference type="Proteomes" id="UP001060085">
    <property type="component" value="Linkage Group LG02"/>
</dbReference>
<dbReference type="EMBL" id="CM044702">
    <property type="protein sequence ID" value="KAI5677918.1"/>
    <property type="molecule type" value="Genomic_DNA"/>
</dbReference>
<protein>
    <submittedName>
        <fullName evidence="1">Uncharacterized protein</fullName>
    </submittedName>
</protein>
<organism evidence="1 2">
    <name type="scientific">Catharanthus roseus</name>
    <name type="common">Madagascar periwinkle</name>
    <name type="synonym">Vinca rosea</name>
    <dbReference type="NCBI Taxonomy" id="4058"/>
    <lineage>
        <taxon>Eukaryota</taxon>
        <taxon>Viridiplantae</taxon>
        <taxon>Streptophyta</taxon>
        <taxon>Embryophyta</taxon>
        <taxon>Tracheophyta</taxon>
        <taxon>Spermatophyta</taxon>
        <taxon>Magnoliopsida</taxon>
        <taxon>eudicotyledons</taxon>
        <taxon>Gunneridae</taxon>
        <taxon>Pentapetalae</taxon>
        <taxon>asterids</taxon>
        <taxon>lamiids</taxon>
        <taxon>Gentianales</taxon>
        <taxon>Apocynaceae</taxon>
        <taxon>Rauvolfioideae</taxon>
        <taxon>Vinceae</taxon>
        <taxon>Catharanthinae</taxon>
        <taxon>Catharanthus</taxon>
    </lineage>
</organism>
<reference evidence="2" key="1">
    <citation type="journal article" date="2023" name="Nat. Plants">
        <title>Single-cell RNA sequencing provides a high-resolution roadmap for understanding the multicellular compartmentation of specialized metabolism.</title>
        <authorList>
            <person name="Sun S."/>
            <person name="Shen X."/>
            <person name="Li Y."/>
            <person name="Li Y."/>
            <person name="Wang S."/>
            <person name="Li R."/>
            <person name="Zhang H."/>
            <person name="Shen G."/>
            <person name="Guo B."/>
            <person name="Wei J."/>
            <person name="Xu J."/>
            <person name="St-Pierre B."/>
            <person name="Chen S."/>
            <person name="Sun C."/>
        </authorList>
    </citation>
    <scope>NUCLEOTIDE SEQUENCE [LARGE SCALE GENOMIC DNA]</scope>
</reference>
<comment type="caution">
    <text evidence="1">The sequence shown here is derived from an EMBL/GenBank/DDBJ whole genome shotgun (WGS) entry which is preliminary data.</text>
</comment>
<gene>
    <name evidence="1" type="ORF">M9H77_08868</name>
</gene>